<dbReference type="RefSeq" id="WP_142042864.1">
    <property type="nucleotide sequence ID" value="NZ_JBHTGS010000003.1"/>
</dbReference>
<dbReference type="Gene3D" id="3.40.630.30">
    <property type="match status" value="1"/>
</dbReference>
<sequence>MSDLLDAARSLWTDLADSPIGFGTGGSTVVVSSGSRLCPPGWVGVVRLGDSALITAPTESIGAAVSEAVADLVTVELTDPDEWRRRLPVADVLGPAFLDYLSPNDFTPMNTDRVVAVSADSTDLAGLLARVDPSDADESGLASIDSPAFVVHGPASSEAIAAAGYSRVHGVAAHLCVLTDPEHRGHGLAGATASAAVEHALSAGLLPQWRARVPASLAVAQRLGFSRLGRQLSLMLST</sequence>
<evidence type="ECO:0000313" key="3">
    <source>
        <dbReference type="Proteomes" id="UP000317043"/>
    </source>
</evidence>
<dbReference type="OrthoDB" id="4824241at2"/>
<dbReference type="Pfam" id="PF12746">
    <property type="entry name" value="GNAT_acetyltran"/>
    <property type="match status" value="1"/>
</dbReference>
<dbReference type="PROSITE" id="PS51186">
    <property type="entry name" value="GNAT"/>
    <property type="match status" value="1"/>
</dbReference>
<keyword evidence="3" id="KW-1185">Reference proteome</keyword>
<evidence type="ECO:0000313" key="2">
    <source>
        <dbReference type="EMBL" id="TQL78438.1"/>
    </source>
</evidence>
<proteinExistence type="predicted"/>
<accession>A0A543B0T9</accession>
<comment type="caution">
    <text evidence="2">The sequence shown here is derived from an EMBL/GenBank/DDBJ whole genome shotgun (WGS) entry which is preliminary data.</text>
</comment>
<evidence type="ECO:0000259" key="1">
    <source>
        <dbReference type="PROSITE" id="PS51186"/>
    </source>
</evidence>
<dbReference type="Proteomes" id="UP000317043">
    <property type="component" value="Unassembled WGS sequence"/>
</dbReference>
<dbReference type="InParanoid" id="A0A543B0T9"/>
<dbReference type="InterPro" id="IPR016181">
    <property type="entry name" value="Acyl_CoA_acyltransferase"/>
</dbReference>
<feature type="domain" description="N-acetyltransferase" evidence="1">
    <location>
        <begin position="112"/>
        <end position="238"/>
    </location>
</feature>
<name>A0A543B0T9_9ACTN</name>
<dbReference type="AlphaFoldDB" id="A0A543B0T9"/>
<organism evidence="2 3">
    <name type="scientific">Stackebrandtia endophytica</name>
    <dbReference type="NCBI Taxonomy" id="1496996"/>
    <lineage>
        <taxon>Bacteria</taxon>
        <taxon>Bacillati</taxon>
        <taxon>Actinomycetota</taxon>
        <taxon>Actinomycetes</taxon>
        <taxon>Glycomycetales</taxon>
        <taxon>Glycomycetaceae</taxon>
        <taxon>Stackebrandtia</taxon>
    </lineage>
</organism>
<dbReference type="GO" id="GO:0016747">
    <property type="term" value="F:acyltransferase activity, transferring groups other than amino-acyl groups"/>
    <property type="evidence" value="ECO:0007669"/>
    <property type="project" value="InterPro"/>
</dbReference>
<dbReference type="EMBL" id="VFOW01000001">
    <property type="protein sequence ID" value="TQL78438.1"/>
    <property type="molecule type" value="Genomic_DNA"/>
</dbReference>
<protein>
    <submittedName>
        <fullName evidence="2">GNAT acetyltransferase-like protein</fullName>
    </submittedName>
</protein>
<gene>
    <name evidence="2" type="ORF">FB566_4025</name>
</gene>
<dbReference type="InterPro" id="IPR000182">
    <property type="entry name" value="GNAT_dom"/>
</dbReference>
<keyword evidence="2" id="KW-0808">Transferase</keyword>
<dbReference type="InterPro" id="IPR027365">
    <property type="entry name" value="GNAT_acetyltra_YdfB-like"/>
</dbReference>
<dbReference type="SUPFAM" id="SSF55729">
    <property type="entry name" value="Acyl-CoA N-acyltransferases (Nat)"/>
    <property type="match status" value="1"/>
</dbReference>
<reference evidence="2 3" key="1">
    <citation type="submission" date="2019-06" db="EMBL/GenBank/DDBJ databases">
        <title>Sequencing the genomes of 1000 actinobacteria strains.</title>
        <authorList>
            <person name="Klenk H.-P."/>
        </authorList>
    </citation>
    <scope>NUCLEOTIDE SEQUENCE [LARGE SCALE GENOMIC DNA]</scope>
    <source>
        <strain evidence="2 3">DSM 45928</strain>
    </source>
</reference>